<dbReference type="OrthoDB" id="273614at2"/>
<name>A0A1I3HQG0_9RHOB</name>
<dbReference type="EMBL" id="FORA01000001">
    <property type="protein sequence ID" value="SFI37770.1"/>
    <property type="molecule type" value="Genomic_DNA"/>
</dbReference>
<evidence type="ECO:0000313" key="2">
    <source>
        <dbReference type="EMBL" id="SFI37770.1"/>
    </source>
</evidence>
<dbReference type="InterPro" id="IPR000182">
    <property type="entry name" value="GNAT_dom"/>
</dbReference>
<dbReference type="RefSeq" id="WP_092777110.1">
    <property type="nucleotide sequence ID" value="NZ_FORA01000001.1"/>
</dbReference>
<keyword evidence="3" id="KW-1185">Reference proteome</keyword>
<evidence type="ECO:0000259" key="1">
    <source>
        <dbReference type="PROSITE" id="PS51186"/>
    </source>
</evidence>
<proteinExistence type="predicted"/>
<feature type="domain" description="N-acetyltransferase" evidence="1">
    <location>
        <begin position="5"/>
        <end position="139"/>
    </location>
</feature>
<dbReference type="Pfam" id="PF00583">
    <property type="entry name" value="Acetyltransf_1"/>
    <property type="match status" value="1"/>
</dbReference>
<sequence length="139" mass="15226">MDHDISYRPVRAARILAFRQAMLWPDRPIAHVEVPGDDTALHLGAFAGHALVGAGSFFAHGAATQLRKLAVDPGWRGHGIGSELVRQGAAMTRAEGQHSLWCDARAESCAFYVAIGFEIDPDTYQKSGRPYRRATLRLT</sequence>
<gene>
    <name evidence="2" type="ORF">SAMN04488095_0676</name>
</gene>
<dbReference type="Proteomes" id="UP000199110">
    <property type="component" value="Unassembled WGS sequence"/>
</dbReference>
<dbReference type="AlphaFoldDB" id="A0A1I3HQG0"/>
<keyword evidence="2" id="KW-0808">Transferase</keyword>
<dbReference type="STRING" id="390807.SAMN04488095_0676"/>
<dbReference type="SUPFAM" id="SSF55729">
    <property type="entry name" value="Acyl-CoA N-acyltransferases (Nat)"/>
    <property type="match status" value="1"/>
</dbReference>
<organism evidence="2 3">
    <name type="scientific">Jannaschia pohangensis</name>
    <dbReference type="NCBI Taxonomy" id="390807"/>
    <lineage>
        <taxon>Bacteria</taxon>
        <taxon>Pseudomonadati</taxon>
        <taxon>Pseudomonadota</taxon>
        <taxon>Alphaproteobacteria</taxon>
        <taxon>Rhodobacterales</taxon>
        <taxon>Roseobacteraceae</taxon>
        <taxon>Jannaschia</taxon>
    </lineage>
</organism>
<dbReference type="PROSITE" id="PS51186">
    <property type="entry name" value="GNAT"/>
    <property type="match status" value="1"/>
</dbReference>
<dbReference type="InterPro" id="IPR016181">
    <property type="entry name" value="Acyl_CoA_acyltransferase"/>
</dbReference>
<evidence type="ECO:0000313" key="3">
    <source>
        <dbReference type="Proteomes" id="UP000199110"/>
    </source>
</evidence>
<reference evidence="2 3" key="1">
    <citation type="submission" date="2016-10" db="EMBL/GenBank/DDBJ databases">
        <authorList>
            <person name="de Groot N.N."/>
        </authorList>
    </citation>
    <scope>NUCLEOTIDE SEQUENCE [LARGE SCALE GENOMIC DNA]</scope>
    <source>
        <strain evidence="2 3">DSM 19073</strain>
    </source>
</reference>
<protein>
    <submittedName>
        <fullName evidence="2">Acetyltransferase (GNAT) family protein</fullName>
    </submittedName>
</protein>
<dbReference type="CDD" id="cd04301">
    <property type="entry name" value="NAT_SF"/>
    <property type="match status" value="1"/>
</dbReference>
<dbReference type="Gene3D" id="3.40.630.30">
    <property type="match status" value="1"/>
</dbReference>
<accession>A0A1I3HQG0</accession>
<dbReference type="GO" id="GO:0016747">
    <property type="term" value="F:acyltransferase activity, transferring groups other than amino-acyl groups"/>
    <property type="evidence" value="ECO:0007669"/>
    <property type="project" value="InterPro"/>
</dbReference>